<dbReference type="PROSITE" id="PS50977">
    <property type="entry name" value="HTH_TETR_2"/>
    <property type="match status" value="1"/>
</dbReference>
<name>A0AAU7B161_9ACTN</name>
<dbReference type="PRINTS" id="PR00455">
    <property type="entry name" value="HTHTETR"/>
</dbReference>
<dbReference type="KEGG" id="parq:DSM112329_04205"/>
<dbReference type="Pfam" id="PF00440">
    <property type="entry name" value="TetR_N"/>
    <property type="match status" value="1"/>
</dbReference>
<protein>
    <submittedName>
        <fullName evidence="6">Tetracycline repressor protein class E</fullName>
    </submittedName>
</protein>
<evidence type="ECO:0000259" key="5">
    <source>
        <dbReference type="PROSITE" id="PS50977"/>
    </source>
</evidence>
<evidence type="ECO:0000256" key="1">
    <source>
        <dbReference type="ARBA" id="ARBA00023015"/>
    </source>
</evidence>
<dbReference type="InterPro" id="IPR009057">
    <property type="entry name" value="Homeodomain-like_sf"/>
</dbReference>
<evidence type="ECO:0000256" key="4">
    <source>
        <dbReference type="PROSITE-ProRule" id="PRU00335"/>
    </source>
</evidence>
<dbReference type="InterPro" id="IPR050109">
    <property type="entry name" value="HTH-type_TetR-like_transc_reg"/>
</dbReference>
<dbReference type="RefSeq" id="WP_354698523.1">
    <property type="nucleotide sequence ID" value="NZ_CP114014.1"/>
</dbReference>
<dbReference type="SUPFAM" id="SSF48498">
    <property type="entry name" value="Tetracyclin repressor-like, C-terminal domain"/>
    <property type="match status" value="1"/>
</dbReference>
<accession>A0AAU7B161</accession>
<keyword evidence="2 4" id="KW-0238">DNA-binding</keyword>
<keyword evidence="1" id="KW-0805">Transcription regulation</keyword>
<feature type="domain" description="HTH tetR-type" evidence="5">
    <location>
        <begin position="1"/>
        <end position="60"/>
    </location>
</feature>
<dbReference type="Gene3D" id="1.10.10.60">
    <property type="entry name" value="Homeodomain-like"/>
    <property type="match status" value="1"/>
</dbReference>
<dbReference type="Gene3D" id="1.10.357.10">
    <property type="entry name" value="Tetracycline Repressor, domain 2"/>
    <property type="match status" value="1"/>
</dbReference>
<dbReference type="InterPro" id="IPR001647">
    <property type="entry name" value="HTH_TetR"/>
</dbReference>
<feature type="DNA-binding region" description="H-T-H motif" evidence="4">
    <location>
        <begin position="23"/>
        <end position="42"/>
    </location>
</feature>
<proteinExistence type="predicted"/>
<reference evidence="6" key="1">
    <citation type="submission" date="2022-12" db="EMBL/GenBank/DDBJ databases">
        <title>Paraconexibacter alkalitolerans sp. nov. and Baekduia alba sp. nov., isolated from soil and emended description of the genera Paraconexibacter (Chun et al., 2020) and Baekduia (An et al., 2020).</title>
        <authorList>
            <person name="Vieira S."/>
            <person name="Huber K.J."/>
            <person name="Geppert A."/>
            <person name="Wolf J."/>
            <person name="Neumann-Schaal M."/>
            <person name="Muesken M."/>
            <person name="Overmann J."/>
        </authorList>
    </citation>
    <scope>NUCLEOTIDE SEQUENCE</scope>
    <source>
        <strain evidence="6">AEG42_29</strain>
    </source>
</reference>
<dbReference type="InterPro" id="IPR036271">
    <property type="entry name" value="Tet_transcr_reg_TetR-rel_C_sf"/>
</dbReference>
<dbReference type="GO" id="GO:0003700">
    <property type="term" value="F:DNA-binding transcription factor activity"/>
    <property type="evidence" value="ECO:0007669"/>
    <property type="project" value="TreeGrafter"/>
</dbReference>
<keyword evidence="3" id="KW-0804">Transcription</keyword>
<gene>
    <name evidence="6" type="primary">tetR_2</name>
    <name evidence="6" type="ORF">DSM112329_04205</name>
</gene>
<sequence length="199" mass="21708">MDLETLLEAALRIIDSDGVKALTMRRLASTAGVSTMAVYHHVANKDELLRLAAAHVMRGMPPPPADVGWVSVLRSFFTELHDRFLQHPGVVQLHGRDTFLSEAVYEICEPVFGAMLRAGFQPDDAMSMFMGCASLTVGHAQLESAGGEPDDAPVVLDRDRYPALAQVAKHLPSRAARERFLTSLDRQLAAYPASDSVSH</sequence>
<evidence type="ECO:0000256" key="2">
    <source>
        <dbReference type="ARBA" id="ARBA00023125"/>
    </source>
</evidence>
<dbReference type="PANTHER" id="PTHR30055">
    <property type="entry name" value="HTH-TYPE TRANSCRIPTIONAL REGULATOR RUTR"/>
    <property type="match status" value="1"/>
</dbReference>
<dbReference type="PANTHER" id="PTHR30055:SF234">
    <property type="entry name" value="HTH-TYPE TRANSCRIPTIONAL REGULATOR BETI"/>
    <property type="match status" value="1"/>
</dbReference>
<dbReference type="SUPFAM" id="SSF46689">
    <property type="entry name" value="Homeodomain-like"/>
    <property type="match status" value="1"/>
</dbReference>
<organism evidence="6">
    <name type="scientific">Paraconexibacter sp. AEG42_29</name>
    <dbReference type="NCBI Taxonomy" id="2997339"/>
    <lineage>
        <taxon>Bacteria</taxon>
        <taxon>Bacillati</taxon>
        <taxon>Actinomycetota</taxon>
        <taxon>Thermoleophilia</taxon>
        <taxon>Solirubrobacterales</taxon>
        <taxon>Paraconexibacteraceae</taxon>
        <taxon>Paraconexibacter</taxon>
    </lineage>
</organism>
<dbReference type="AlphaFoldDB" id="A0AAU7B161"/>
<dbReference type="GO" id="GO:0000976">
    <property type="term" value="F:transcription cis-regulatory region binding"/>
    <property type="evidence" value="ECO:0007669"/>
    <property type="project" value="TreeGrafter"/>
</dbReference>
<evidence type="ECO:0000313" key="6">
    <source>
        <dbReference type="EMBL" id="XAY07324.1"/>
    </source>
</evidence>
<dbReference type="EMBL" id="CP114014">
    <property type="protein sequence ID" value="XAY07324.1"/>
    <property type="molecule type" value="Genomic_DNA"/>
</dbReference>
<evidence type="ECO:0000256" key="3">
    <source>
        <dbReference type="ARBA" id="ARBA00023163"/>
    </source>
</evidence>